<dbReference type="EMBL" id="GG693880">
    <property type="protein sequence ID" value="EES52085.1"/>
    <property type="molecule type" value="Genomic_DNA"/>
</dbReference>
<organism evidence="1 2">
    <name type="scientific">Leptospirillum ferrodiazotrophum</name>
    <dbReference type="NCBI Taxonomy" id="412449"/>
    <lineage>
        <taxon>Bacteria</taxon>
        <taxon>Pseudomonadati</taxon>
        <taxon>Nitrospirota</taxon>
        <taxon>Nitrospiria</taxon>
        <taxon>Nitrospirales</taxon>
        <taxon>Nitrospiraceae</taxon>
        <taxon>Leptospirillum</taxon>
    </lineage>
</organism>
<accession>C6HZ74</accession>
<reference evidence="1 2" key="1">
    <citation type="journal article" date="2009" name="Appl. Environ. Microbiol.">
        <title>Community genomic and proteomic analyses of chemoautotrophic iron-oxidizing "Leptospirillum rubarum" (Group II) and "Leptospirillum ferrodiazotrophum" (Group III) bacteria in acid mine drainage biofilms.</title>
        <authorList>
            <person name="Goltsman D.S."/>
            <person name="Denef V.J."/>
            <person name="Singer S.W."/>
            <person name="VerBerkmoes N.C."/>
            <person name="Lefsrud M."/>
            <person name="Mueller R.S."/>
            <person name="Dick G.J."/>
            <person name="Sun C.L."/>
            <person name="Wheeler K.E."/>
            <person name="Zemla A."/>
            <person name="Baker B.J."/>
            <person name="Hauser L."/>
            <person name="Land M."/>
            <person name="Shah M.B."/>
            <person name="Thelen M.P."/>
            <person name="Hettich R.L."/>
            <person name="Banfield J.F."/>
        </authorList>
    </citation>
    <scope>NUCLEOTIDE SEQUENCE [LARGE SCALE GENOMIC DNA]</scope>
</reference>
<gene>
    <name evidence="1" type="ORF">UBAL3_94530051</name>
</gene>
<name>C6HZ74_9BACT</name>
<dbReference type="Proteomes" id="UP000009374">
    <property type="component" value="Unassembled WGS sequence"/>
</dbReference>
<dbReference type="AlphaFoldDB" id="C6HZ74"/>
<proteinExistence type="predicted"/>
<protein>
    <submittedName>
        <fullName evidence="1">Uncharacterized protein</fullName>
    </submittedName>
</protein>
<sequence>MGSFYGHSLILIFFLGTSMALASSPPPSPSLPQLSSLAVRGSTVRLVFKVPAHPSGVFFYLSLDGNRLLGRRIVPNSTLPLCVSHLSTGPHRLGYQTARKDHIVLIDPVIIPVTVPGGSPTECSGTGSGRKRG</sequence>
<evidence type="ECO:0000313" key="1">
    <source>
        <dbReference type="EMBL" id="EES52085.1"/>
    </source>
</evidence>
<keyword evidence="2" id="KW-1185">Reference proteome</keyword>
<evidence type="ECO:0000313" key="2">
    <source>
        <dbReference type="Proteomes" id="UP000009374"/>
    </source>
</evidence>